<feature type="transmembrane region" description="Helical" evidence="5">
    <location>
        <begin position="36"/>
        <end position="54"/>
    </location>
</feature>
<accession>A0A098R2R9</accession>
<feature type="transmembrane region" description="Helical" evidence="5">
    <location>
        <begin position="123"/>
        <end position="142"/>
    </location>
</feature>
<evidence type="ECO:0000259" key="6">
    <source>
        <dbReference type="Pfam" id="PF00892"/>
    </source>
</evidence>
<feature type="domain" description="EamA" evidence="6">
    <location>
        <begin position="155"/>
        <end position="279"/>
    </location>
</feature>
<dbReference type="EMBL" id="JNUP01000001">
    <property type="protein sequence ID" value="KGE73963.1"/>
    <property type="molecule type" value="Genomic_DNA"/>
</dbReference>
<evidence type="ECO:0000256" key="3">
    <source>
        <dbReference type="ARBA" id="ARBA00022989"/>
    </source>
</evidence>
<evidence type="ECO:0000313" key="8">
    <source>
        <dbReference type="Proteomes" id="UP000029692"/>
    </source>
</evidence>
<reference evidence="7 8" key="1">
    <citation type="submission" date="2014-05" db="EMBL/GenBank/DDBJ databases">
        <title>De novo Genome Sequence of Spirocheata sp.</title>
        <authorList>
            <person name="Shivani Y."/>
            <person name="Subhash Y."/>
            <person name="Tushar L."/>
            <person name="Sasikala C."/>
            <person name="Ramana C.V."/>
        </authorList>
    </citation>
    <scope>NUCLEOTIDE SEQUENCE [LARGE SCALE GENOMIC DNA]</scope>
    <source>
        <strain evidence="7 8">JC230</strain>
    </source>
</reference>
<dbReference type="InterPro" id="IPR037185">
    <property type="entry name" value="EmrE-like"/>
</dbReference>
<dbReference type="SUPFAM" id="SSF103481">
    <property type="entry name" value="Multidrug resistance efflux transporter EmrE"/>
    <property type="match status" value="2"/>
</dbReference>
<keyword evidence="2 5" id="KW-0812">Transmembrane</keyword>
<dbReference type="InterPro" id="IPR000620">
    <property type="entry name" value="EamA_dom"/>
</dbReference>
<dbReference type="GO" id="GO:0016020">
    <property type="term" value="C:membrane"/>
    <property type="evidence" value="ECO:0007669"/>
    <property type="project" value="UniProtKB-SubCell"/>
</dbReference>
<feature type="transmembrane region" description="Helical" evidence="5">
    <location>
        <begin position="264"/>
        <end position="281"/>
    </location>
</feature>
<feature type="transmembrane region" description="Helical" evidence="5">
    <location>
        <begin position="7"/>
        <end position="24"/>
    </location>
</feature>
<dbReference type="Pfam" id="PF00892">
    <property type="entry name" value="EamA"/>
    <property type="match status" value="2"/>
</dbReference>
<keyword evidence="3 5" id="KW-1133">Transmembrane helix</keyword>
<dbReference type="STRING" id="1480694.DC28_01965"/>
<evidence type="ECO:0000256" key="4">
    <source>
        <dbReference type="ARBA" id="ARBA00023136"/>
    </source>
</evidence>
<keyword evidence="4 5" id="KW-0472">Membrane</keyword>
<dbReference type="OrthoDB" id="5148831at2"/>
<feature type="transmembrane region" description="Helical" evidence="5">
    <location>
        <begin position="99"/>
        <end position="116"/>
    </location>
</feature>
<feature type="transmembrane region" description="Helical" evidence="5">
    <location>
        <begin position="210"/>
        <end position="229"/>
    </location>
</feature>
<feature type="transmembrane region" description="Helical" evidence="5">
    <location>
        <begin position="66"/>
        <end position="87"/>
    </location>
</feature>
<name>A0A098R2R9_9SPIO</name>
<protein>
    <recommendedName>
        <fullName evidence="6">EamA domain-containing protein</fullName>
    </recommendedName>
</protein>
<feature type="transmembrane region" description="Helical" evidence="5">
    <location>
        <begin position="241"/>
        <end position="258"/>
    </location>
</feature>
<evidence type="ECO:0000256" key="5">
    <source>
        <dbReference type="SAM" id="Phobius"/>
    </source>
</evidence>
<dbReference type="PANTHER" id="PTHR22911:SF6">
    <property type="entry name" value="SOLUTE CARRIER FAMILY 35 MEMBER G1"/>
    <property type="match status" value="1"/>
</dbReference>
<comment type="caution">
    <text evidence="7">The sequence shown here is derived from an EMBL/GenBank/DDBJ whole genome shotgun (WGS) entry which is preliminary data.</text>
</comment>
<organism evidence="7 8">
    <name type="scientific">Spirochaeta lutea</name>
    <dbReference type="NCBI Taxonomy" id="1480694"/>
    <lineage>
        <taxon>Bacteria</taxon>
        <taxon>Pseudomonadati</taxon>
        <taxon>Spirochaetota</taxon>
        <taxon>Spirochaetia</taxon>
        <taxon>Spirochaetales</taxon>
        <taxon>Spirochaetaceae</taxon>
        <taxon>Spirochaeta</taxon>
    </lineage>
</organism>
<feature type="transmembrane region" description="Helical" evidence="5">
    <location>
        <begin position="183"/>
        <end position="204"/>
    </location>
</feature>
<feature type="domain" description="EamA" evidence="6">
    <location>
        <begin position="6"/>
        <end position="139"/>
    </location>
</feature>
<sequence length="284" mass="30613">MTDKKPILYMLISALSFAVMGFFVKNLSGVALPIKILFRNGVVFIIILGLQVYARRPVTELLGRPGNRLLLLFRGLAGTLGILGYFYSLQYLSLGDASMLNRLSPFFVLLFAFLLSKIRPRMVQILALVLAFTGAVLVLQSAQQTTGSIQLAAGIAGVLGAAAAGLAYTIIGKIGSKENPLAIMAYFAVFSFISTIPFLISLSGPTQSEFFQLLVLGLLAGVGQWFLTLAYQRGNPNRVSIFNYANIVFSMIIDGLILSSMPSIFSILGGIAIITGALISWKWG</sequence>
<evidence type="ECO:0000256" key="1">
    <source>
        <dbReference type="ARBA" id="ARBA00004141"/>
    </source>
</evidence>
<dbReference type="Proteomes" id="UP000029692">
    <property type="component" value="Unassembled WGS sequence"/>
</dbReference>
<dbReference type="RefSeq" id="WP_037544470.1">
    <property type="nucleotide sequence ID" value="NZ_JNUP01000001.1"/>
</dbReference>
<proteinExistence type="predicted"/>
<dbReference type="AlphaFoldDB" id="A0A098R2R9"/>
<gene>
    <name evidence="7" type="ORF">DC28_01965</name>
</gene>
<comment type="subcellular location">
    <subcellularLocation>
        <location evidence="1">Membrane</location>
        <topology evidence="1">Multi-pass membrane protein</topology>
    </subcellularLocation>
</comment>
<keyword evidence="8" id="KW-1185">Reference proteome</keyword>
<dbReference type="PANTHER" id="PTHR22911">
    <property type="entry name" value="ACYL-MALONYL CONDENSING ENZYME-RELATED"/>
    <property type="match status" value="1"/>
</dbReference>
<evidence type="ECO:0000313" key="7">
    <source>
        <dbReference type="EMBL" id="KGE73963.1"/>
    </source>
</evidence>
<evidence type="ECO:0000256" key="2">
    <source>
        <dbReference type="ARBA" id="ARBA00022692"/>
    </source>
</evidence>
<dbReference type="eggNOG" id="COG0697">
    <property type="taxonomic scope" value="Bacteria"/>
</dbReference>
<feature type="transmembrane region" description="Helical" evidence="5">
    <location>
        <begin position="148"/>
        <end position="171"/>
    </location>
</feature>